<evidence type="ECO:0000313" key="2">
    <source>
        <dbReference type="EMBL" id="KAB0349977.1"/>
    </source>
</evidence>
<evidence type="ECO:0000256" key="1">
    <source>
        <dbReference type="SAM" id="Phobius"/>
    </source>
</evidence>
<gene>
    <name evidence="2" type="ORF">FD754_014834</name>
</gene>
<organism evidence="2 3">
    <name type="scientific">Muntiacus muntjak</name>
    <name type="common">Barking deer</name>
    <name type="synonym">Indian muntjac</name>
    <dbReference type="NCBI Taxonomy" id="9888"/>
    <lineage>
        <taxon>Eukaryota</taxon>
        <taxon>Metazoa</taxon>
        <taxon>Chordata</taxon>
        <taxon>Craniata</taxon>
        <taxon>Vertebrata</taxon>
        <taxon>Euteleostomi</taxon>
        <taxon>Mammalia</taxon>
        <taxon>Eutheria</taxon>
        <taxon>Laurasiatheria</taxon>
        <taxon>Artiodactyla</taxon>
        <taxon>Ruminantia</taxon>
        <taxon>Pecora</taxon>
        <taxon>Cervidae</taxon>
        <taxon>Muntiacinae</taxon>
        <taxon>Muntiacus</taxon>
    </lineage>
</organism>
<keyword evidence="1" id="KW-0472">Membrane</keyword>
<comment type="caution">
    <text evidence="2">The sequence shown here is derived from an EMBL/GenBank/DDBJ whole genome shotgun (WGS) entry which is preliminary data.</text>
</comment>
<accession>A0A5N3VL23</accession>
<keyword evidence="1" id="KW-1133">Transmembrane helix</keyword>
<feature type="transmembrane region" description="Helical" evidence="1">
    <location>
        <begin position="15"/>
        <end position="35"/>
    </location>
</feature>
<feature type="non-terminal residue" evidence="2">
    <location>
        <position position="41"/>
    </location>
</feature>
<evidence type="ECO:0000313" key="3">
    <source>
        <dbReference type="Proteomes" id="UP000326458"/>
    </source>
</evidence>
<sequence length="41" mass="4786">MAGQQFQYDDSGNTFFYFLTSFVGLIVIPATYYLWPRDQNA</sequence>
<reference evidence="2 3" key="1">
    <citation type="submission" date="2019-06" db="EMBL/GenBank/DDBJ databases">
        <title>Discovery of a novel chromosome fission-fusion reversal in muntjac.</title>
        <authorList>
            <person name="Mudd A.B."/>
            <person name="Bredeson J.V."/>
            <person name="Baum R."/>
            <person name="Hockemeyer D."/>
            <person name="Rokhsar D.S."/>
        </authorList>
    </citation>
    <scope>NUCLEOTIDE SEQUENCE [LARGE SCALE GENOMIC DNA]</scope>
    <source>
        <strain evidence="2">UTSW_UCB_Mm</strain>
        <tissue evidence="2">Fibroblast cell line</tissue>
    </source>
</reference>
<keyword evidence="3" id="KW-1185">Reference proteome</keyword>
<dbReference type="AlphaFoldDB" id="A0A5N3VL23"/>
<name>A0A5N3VL23_MUNMU</name>
<dbReference type="EMBL" id="VCEA01000002">
    <property type="protein sequence ID" value="KAB0349977.1"/>
    <property type="molecule type" value="Genomic_DNA"/>
</dbReference>
<dbReference type="Proteomes" id="UP000326458">
    <property type="component" value="Unassembled WGS sequence"/>
</dbReference>
<protein>
    <submittedName>
        <fullName evidence="2">Uncharacterized protein</fullName>
    </submittedName>
</protein>
<proteinExistence type="predicted"/>
<keyword evidence="1" id="KW-0812">Transmembrane</keyword>